<proteinExistence type="predicted"/>
<evidence type="ECO:0000313" key="2">
    <source>
        <dbReference type="Proteomes" id="UP000324748"/>
    </source>
</evidence>
<comment type="caution">
    <text evidence="1">The sequence shown here is derived from an EMBL/GenBank/DDBJ whole genome shotgun (WGS) entry which is preliminary data.</text>
</comment>
<sequence>MAYHHQESTDQMLDCLMNFPSAPSLGSLQFPNNAAMSFLYDNIFNKETETGELLELILSNRYLTVQHGPMTWEEFNLAKMFDMCNSDFRRVVQTSKDSFMWLLR</sequence>
<organism evidence="1 2">
    <name type="scientific">Puccinia graminis f. sp. tritici</name>
    <dbReference type="NCBI Taxonomy" id="56615"/>
    <lineage>
        <taxon>Eukaryota</taxon>
        <taxon>Fungi</taxon>
        <taxon>Dikarya</taxon>
        <taxon>Basidiomycota</taxon>
        <taxon>Pucciniomycotina</taxon>
        <taxon>Pucciniomycetes</taxon>
        <taxon>Pucciniales</taxon>
        <taxon>Pucciniaceae</taxon>
        <taxon>Puccinia</taxon>
    </lineage>
</organism>
<protein>
    <submittedName>
        <fullName evidence="1">Uncharacterized protein</fullName>
    </submittedName>
</protein>
<accession>A0A5B0R297</accession>
<reference evidence="1 2" key="1">
    <citation type="submission" date="2019-05" db="EMBL/GenBank/DDBJ databases">
        <title>Emergence of the Ug99 lineage of the wheat stem rust pathogen through somatic hybridization.</title>
        <authorList>
            <person name="Li F."/>
            <person name="Upadhyaya N.M."/>
            <person name="Sperschneider J."/>
            <person name="Matny O."/>
            <person name="Nguyen-Phuc H."/>
            <person name="Mago R."/>
            <person name="Raley C."/>
            <person name="Miller M.E."/>
            <person name="Silverstein K.A.T."/>
            <person name="Henningsen E."/>
            <person name="Hirsch C.D."/>
            <person name="Visser B."/>
            <person name="Pretorius Z.A."/>
            <person name="Steffenson B.J."/>
            <person name="Schwessinger B."/>
            <person name="Dodds P.N."/>
            <person name="Figueroa M."/>
        </authorList>
    </citation>
    <scope>NUCLEOTIDE SEQUENCE [LARGE SCALE GENOMIC DNA]</scope>
    <source>
        <strain evidence="1">21-0</strain>
    </source>
</reference>
<dbReference type="Proteomes" id="UP000324748">
    <property type="component" value="Unassembled WGS sequence"/>
</dbReference>
<name>A0A5B0R297_PUCGR</name>
<dbReference type="EMBL" id="VSWC01000001">
    <property type="protein sequence ID" value="KAA1119044.1"/>
    <property type="molecule type" value="Genomic_DNA"/>
</dbReference>
<keyword evidence="2" id="KW-1185">Reference proteome</keyword>
<evidence type="ECO:0000313" key="1">
    <source>
        <dbReference type="EMBL" id="KAA1119044.1"/>
    </source>
</evidence>
<gene>
    <name evidence="1" type="ORF">PGT21_013485</name>
</gene>
<dbReference type="AlphaFoldDB" id="A0A5B0R297"/>